<dbReference type="InterPro" id="IPR011701">
    <property type="entry name" value="MFS"/>
</dbReference>
<accession>A0A8T9CK05</accession>
<dbReference type="PANTHER" id="PTHR23294">
    <property type="entry name" value="ET TRANSLATION PRODUCT-RELATED"/>
    <property type="match status" value="1"/>
</dbReference>
<feature type="transmembrane region" description="Helical" evidence="6">
    <location>
        <begin position="234"/>
        <end position="253"/>
    </location>
</feature>
<feature type="transmembrane region" description="Helical" evidence="6">
    <location>
        <begin position="109"/>
        <end position="133"/>
    </location>
</feature>
<keyword evidence="2 6" id="KW-0812">Transmembrane</keyword>
<dbReference type="Pfam" id="PF07690">
    <property type="entry name" value="MFS_1"/>
    <property type="match status" value="1"/>
</dbReference>
<feature type="transmembrane region" description="Helical" evidence="6">
    <location>
        <begin position="298"/>
        <end position="320"/>
    </location>
</feature>
<comment type="caution">
    <text evidence="7">The sequence shown here is derived from an EMBL/GenBank/DDBJ whole genome shotgun (WGS) entry which is preliminary data.</text>
</comment>
<reference evidence="7 8" key="1">
    <citation type="submission" date="2018-05" db="EMBL/GenBank/DDBJ databases">
        <title>Genome sequencing and assembly of the regulated plant pathogen Lachnellula willkommii and related sister species for the development of diagnostic species identification markers.</title>
        <authorList>
            <person name="Giroux E."/>
            <person name="Bilodeau G."/>
        </authorList>
    </citation>
    <scope>NUCLEOTIDE SEQUENCE [LARGE SCALE GENOMIC DNA]</scope>
    <source>
        <strain evidence="7 8">CBS 268.59</strain>
    </source>
</reference>
<feature type="transmembrane region" description="Helical" evidence="6">
    <location>
        <begin position="340"/>
        <end position="361"/>
    </location>
</feature>
<dbReference type="InterPro" id="IPR036259">
    <property type="entry name" value="MFS_trans_sf"/>
</dbReference>
<evidence type="ECO:0000256" key="3">
    <source>
        <dbReference type="ARBA" id="ARBA00022989"/>
    </source>
</evidence>
<dbReference type="Proteomes" id="UP000469558">
    <property type="component" value="Unassembled WGS sequence"/>
</dbReference>
<feature type="transmembrane region" description="Helical" evidence="6">
    <location>
        <begin position="145"/>
        <end position="164"/>
    </location>
</feature>
<dbReference type="EMBL" id="QGMK01000118">
    <property type="protein sequence ID" value="TVY84104.1"/>
    <property type="molecule type" value="Genomic_DNA"/>
</dbReference>
<gene>
    <name evidence="7" type="ORF">LSUE1_G001431</name>
</gene>
<evidence type="ECO:0000256" key="1">
    <source>
        <dbReference type="ARBA" id="ARBA00004141"/>
    </source>
</evidence>
<keyword evidence="8" id="KW-1185">Reference proteome</keyword>
<dbReference type="GO" id="GO:0016020">
    <property type="term" value="C:membrane"/>
    <property type="evidence" value="ECO:0007669"/>
    <property type="project" value="UniProtKB-SubCell"/>
</dbReference>
<dbReference type="GO" id="GO:0022857">
    <property type="term" value="F:transmembrane transporter activity"/>
    <property type="evidence" value="ECO:0007669"/>
    <property type="project" value="InterPro"/>
</dbReference>
<proteinExistence type="predicted"/>
<dbReference type="Gene3D" id="1.20.1250.20">
    <property type="entry name" value="MFS general substrate transporter like domains"/>
    <property type="match status" value="1"/>
</dbReference>
<feature type="transmembrane region" description="Helical" evidence="6">
    <location>
        <begin position="399"/>
        <end position="422"/>
    </location>
</feature>
<sequence>MSDTEGKHKVRWYRSTLYCAFLVSIVGFLGPGMYNALNGLGAGGGVHPDISNAANAIIYGIISSSSYFVAALANRITPKYTLLIGTLGSTPYAAGLYCNDRYGTNWLLLFGSVLSGFTSTFLWVGTGSILLAYTEEKRKGTAVSLKFAMGSIGACVGDAISLALNVERNYRGSVSNATYITLMTLISLGFPFALLMPTAKRVERTDGRAVVLHKQASIAKEFRVLKGIFSQARIWALIPLIIYSLWWVSYVWGYNYENFNVRTRALNSFLFAICGLISALSMGQLLDNPRWKRRTRARVGFVVVTILTSLGWILALAVQVHYTKTKPTIDWTDKAYGVGGLVQCLFGFNYPLVTVYLYWLVGSFSNDLNETTFLAATLNGVACLGSTFGFVISVKEFSAVGACAIILALYLISVPPAAWVAFTQVAETTHGIHLSGDANFEGSEAEDARERSIDDNSDELKGSSMVAVAEKSV</sequence>
<dbReference type="AlphaFoldDB" id="A0A8T9CK05"/>
<comment type="subcellular location">
    <subcellularLocation>
        <location evidence="1">Membrane</location>
        <topology evidence="1">Multi-pass membrane protein</topology>
    </subcellularLocation>
</comment>
<feature type="transmembrane region" description="Helical" evidence="6">
    <location>
        <begin position="265"/>
        <end position="286"/>
    </location>
</feature>
<feature type="compositionally biased region" description="Basic and acidic residues" evidence="5">
    <location>
        <begin position="446"/>
        <end position="461"/>
    </location>
</feature>
<evidence type="ECO:0000256" key="6">
    <source>
        <dbReference type="SAM" id="Phobius"/>
    </source>
</evidence>
<evidence type="ECO:0000313" key="8">
    <source>
        <dbReference type="Proteomes" id="UP000469558"/>
    </source>
</evidence>
<evidence type="ECO:0000313" key="7">
    <source>
        <dbReference type="EMBL" id="TVY84104.1"/>
    </source>
</evidence>
<feature type="transmembrane region" description="Helical" evidence="6">
    <location>
        <begin position="176"/>
        <end position="195"/>
    </location>
</feature>
<keyword evidence="3 6" id="KW-1133">Transmembrane helix</keyword>
<evidence type="ECO:0000256" key="4">
    <source>
        <dbReference type="ARBA" id="ARBA00023136"/>
    </source>
</evidence>
<dbReference type="PANTHER" id="PTHR23294:SF19">
    <property type="entry name" value="DUF895 DOMAIN MEMBRANE PROTEIN-RELATED"/>
    <property type="match status" value="1"/>
</dbReference>
<dbReference type="SUPFAM" id="SSF103473">
    <property type="entry name" value="MFS general substrate transporter"/>
    <property type="match status" value="1"/>
</dbReference>
<organism evidence="7 8">
    <name type="scientific">Lachnellula suecica</name>
    <dbReference type="NCBI Taxonomy" id="602035"/>
    <lineage>
        <taxon>Eukaryota</taxon>
        <taxon>Fungi</taxon>
        <taxon>Dikarya</taxon>
        <taxon>Ascomycota</taxon>
        <taxon>Pezizomycotina</taxon>
        <taxon>Leotiomycetes</taxon>
        <taxon>Helotiales</taxon>
        <taxon>Lachnaceae</taxon>
        <taxon>Lachnellula</taxon>
    </lineage>
</organism>
<name>A0A8T9CK05_9HELO</name>
<feature type="region of interest" description="Disordered" evidence="5">
    <location>
        <begin position="443"/>
        <end position="473"/>
    </location>
</feature>
<protein>
    <submittedName>
        <fullName evidence="7">UNC93-like protein</fullName>
    </submittedName>
</protein>
<dbReference type="OrthoDB" id="196103at2759"/>
<feature type="transmembrane region" description="Helical" evidence="6">
    <location>
        <begin position="12"/>
        <end position="34"/>
    </location>
</feature>
<dbReference type="InterPro" id="IPR051617">
    <property type="entry name" value="UNC-93-like_regulator"/>
</dbReference>
<keyword evidence="4 6" id="KW-0472">Membrane</keyword>
<evidence type="ECO:0000256" key="5">
    <source>
        <dbReference type="SAM" id="MobiDB-lite"/>
    </source>
</evidence>
<feature type="transmembrane region" description="Helical" evidence="6">
    <location>
        <begin position="54"/>
        <end position="73"/>
    </location>
</feature>
<feature type="transmembrane region" description="Helical" evidence="6">
    <location>
        <begin position="373"/>
        <end position="393"/>
    </location>
</feature>
<evidence type="ECO:0000256" key="2">
    <source>
        <dbReference type="ARBA" id="ARBA00022692"/>
    </source>
</evidence>